<evidence type="ECO:0000256" key="14">
    <source>
        <dbReference type="RuleBase" id="RU000336"/>
    </source>
</evidence>
<organism evidence="16 17">
    <name type="scientific">Lentibacillus halophilus</name>
    <dbReference type="NCBI Taxonomy" id="295065"/>
    <lineage>
        <taxon>Bacteria</taxon>
        <taxon>Bacillati</taxon>
        <taxon>Bacillota</taxon>
        <taxon>Bacilli</taxon>
        <taxon>Bacillales</taxon>
        <taxon>Bacillaceae</taxon>
        <taxon>Lentibacillus</taxon>
    </lineage>
</organism>
<keyword evidence="6 13" id="KW-0479">Metal-binding</keyword>
<evidence type="ECO:0000256" key="13">
    <source>
        <dbReference type="HAMAP-Rule" id="MF_00252"/>
    </source>
</evidence>
<feature type="binding site" evidence="13">
    <location>
        <position position="404"/>
    </location>
    <ligand>
        <name>Mg(2+)</name>
        <dbReference type="ChEBI" id="CHEBI:18420"/>
        <label>1</label>
    </ligand>
</feature>
<evidence type="ECO:0000256" key="6">
    <source>
        <dbReference type="ARBA" id="ARBA00022723"/>
    </source>
</evidence>
<keyword evidence="5 13" id="KW-0436">Ligase</keyword>
<dbReference type="SUPFAM" id="SSF50249">
    <property type="entry name" value="Nucleic acid-binding proteins"/>
    <property type="match status" value="1"/>
</dbReference>
<gene>
    <name evidence="13 16" type="primary">lysS</name>
    <name evidence="16" type="ORF">GCM10008983_15550</name>
</gene>
<evidence type="ECO:0000256" key="10">
    <source>
        <dbReference type="ARBA" id="ARBA00022917"/>
    </source>
</evidence>
<keyword evidence="8 13" id="KW-0067">ATP-binding</keyword>
<dbReference type="Gene3D" id="2.40.50.140">
    <property type="entry name" value="Nucleic acid-binding proteins"/>
    <property type="match status" value="1"/>
</dbReference>
<dbReference type="InterPro" id="IPR004365">
    <property type="entry name" value="NA-bd_OB_tRNA"/>
</dbReference>
<comment type="subunit">
    <text evidence="3 13">Homodimer.</text>
</comment>
<comment type="subcellular location">
    <subcellularLocation>
        <location evidence="1 13">Cytoplasm</location>
    </subcellularLocation>
</comment>
<evidence type="ECO:0000256" key="12">
    <source>
        <dbReference type="ARBA" id="ARBA00048573"/>
    </source>
</evidence>
<dbReference type="NCBIfam" id="TIGR00499">
    <property type="entry name" value="lysS_bact"/>
    <property type="match status" value="1"/>
</dbReference>
<dbReference type="PANTHER" id="PTHR42918">
    <property type="entry name" value="LYSYL-TRNA SYNTHETASE"/>
    <property type="match status" value="1"/>
</dbReference>
<sequence>MSEELNDHMQARREKLAMYQERNVEPFGGKFNRSHLADDLFAGYDQFSKEELEEKPDEVSIAGRVMTKRGKGKAGFAHVQDVSGQIQIYVRQDTVGEEAYDIFQSIDMGDIVGVTGSMFRTKVGELSVKVEEFTLLTKSLRPLPEKYHGLKDVEQRYRQRYLDLITNPDSKETFILRSKIIRSMRSFLDGQGFLEVETPMMHGIPGGASARPFVTHHNALDIPLYMRIAIELHLKRLIVGGLEKVYEIGRVFRNEGVSTRHNPEFTMLELYEAYADFYDIMTLTENLIAHIADNVLSGSTVAYDDYEISLAPGWKRLHIVDVIKEYTGVDFWPRMNDDEAKKMAAEHGVQIQDNMTYGHIVNEFFEQKVEEHLIQPTFIYGHPVEISPLAKRNADDNRFTDRFELFIVGREHANAFSELNDPIDQRERFEAQVKERDEGNDEAHLMDEDFLEALEYGMAPTGGLGIGIDRLVMLLTNSPSIRDVLLFPQMRSK</sequence>
<reference evidence="17" key="1">
    <citation type="journal article" date="2019" name="Int. J. Syst. Evol. Microbiol.">
        <title>The Global Catalogue of Microorganisms (GCM) 10K type strain sequencing project: providing services to taxonomists for standard genome sequencing and annotation.</title>
        <authorList>
            <consortium name="The Broad Institute Genomics Platform"/>
            <consortium name="The Broad Institute Genome Sequencing Center for Infectious Disease"/>
            <person name="Wu L."/>
            <person name="Ma J."/>
        </authorList>
    </citation>
    <scope>NUCLEOTIDE SEQUENCE [LARGE SCALE GENOMIC DNA]</scope>
    <source>
        <strain evidence="17">JCM 12149</strain>
    </source>
</reference>
<dbReference type="Gene3D" id="3.30.930.10">
    <property type="entry name" value="Bira Bifunctional Protein, Domain 2"/>
    <property type="match status" value="1"/>
</dbReference>
<dbReference type="HAMAP" id="MF_00252">
    <property type="entry name" value="Lys_tRNA_synth_class2"/>
    <property type="match status" value="1"/>
</dbReference>
<keyword evidence="17" id="KW-1185">Reference proteome</keyword>
<evidence type="ECO:0000259" key="15">
    <source>
        <dbReference type="PROSITE" id="PS50862"/>
    </source>
</evidence>
<dbReference type="GO" id="GO:0016874">
    <property type="term" value="F:ligase activity"/>
    <property type="evidence" value="ECO:0007669"/>
    <property type="project" value="UniProtKB-KW"/>
</dbReference>
<dbReference type="InterPro" id="IPR034762">
    <property type="entry name" value="Lys-tRNA-ligase_II_bac/euk"/>
</dbReference>
<dbReference type="InterPro" id="IPR012340">
    <property type="entry name" value="NA-bd_OB-fold"/>
</dbReference>
<comment type="catalytic activity">
    <reaction evidence="12 13 14">
        <text>tRNA(Lys) + L-lysine + ATP = L-lysyl-tRNA(Lys) + AMP + diphosphate</text>
        <dbReference type="Rhea" id="RHEA:20792"/>
        <dbReference type="Rhea" id="RHEA-COMP:9696"/>
        <dbReference type="Rhea" id="RHEA-COMP:9697"/>
        <dbReference type="ChEBI" id="CHEBI:30616"/>
        <dbReference type="ChEBI" id="CHEBI:32551"/>
        <dbReference type="ChEBI" id="CHEBI:33019"/>
        <dbReference type="ChEBI" id="CHEBI:78442"/>
        <dbReference type="ChEBI" id="CHEBI:78529"/>
        <dbReference type="ChEBI" id="CHEBI:456215"/>
        <dbReference type="EC" id="6.1.1.6"/>
    </reaction>
</comment>
<name>A0ABP3J313_9BACI</name>
<dbReference type="CDD" id="cd04322">
    <property type="entry name" value="LysRS_N"/>
    <property type="match status" value="1"/>
</dbReference>
<dbReference type="SUPFAM" id="SSF55681">
    <property type="entry name" value="Class II aaRS and biotin synthetases"/>
    <property type="match status" value="1"/>
</dbReference>
<dbReference type="RefSeq" id="WP_343752252.1">
    <property type="nucleotide sequence ID" value="NZ_BAAADM010000039.1"/>
</dbReference>
<evidence type="ECO:0000313" key="16">
    <source>
        <dbReference type="EMBL" id="GAA0439506.1"/>
    </source>
</evidence>
<dbReference type="InterPro" id="IPR004364">
    <property type="entry name" value="Aa-tRNA-synt_II"/>
</dbReference>
<comment type="cofactor">
    <cofactor evidence="13 14">
        <name>Mg(2+)</name>
        <dbReference type="ChEBI" id="CHEBI:18420"/>
    </cofactor>
    <text evidence="13 14">Binds 3 Mg(2+) ions per subunit.</text>
</comment>
<evidence type="ECO:0000256" key="1">
    <source>
        <dbReference type="ARBA" id="ARBA00004496"/>
    </source>
</evidence>
<dbReference type="Pfam" id="PF00152">
    <property type="entry name" value="tRNA-synt_2"/>
    <property type="match status" value="1"/>
</dbReference>
<dbReference type="PROSITE" id="PS50862">
    <property type="entry name" value="AA_TRNA_LIGASE_II"/>
    <property type="match status" value="1"/>
</dbReference>
<comment type="similarity">
    <text evidence="2 13">Belongs to the class-II aminoacyl-tRNA synthetase family.</text>
</comment>
<dbReference type="InterPro" id="IPR045864">
    <property type="entry name" value="aa-tRNA-synth_II/BPL/LPL"/>
</dbReference>
<feature type="binding site" evidence="13">
    <location>
        <position position="411"/>
    </location>
    <ligand>
        <name>Mg(2+)</name>
        <dbReference type="ChEBI" id="CHEBI:18420"/>
        <label>2</label>
    </ligand>
</feature>
<feature type="binding site" evidence="13">
    <location>
        <position position="411"/>
    </location>
    <ligand>
        <name>Mg(2+)</name>
        <dbReference type="ChEBI" id="CHEBI:18420"/>
        <label>1</label>
    </ligand>
</feature>
<evidence type="ECO:0000256" key="2">
    <source>
        <dbReference type="ARBA" id="ARBA00008226"/>
    </source>
</evidence>
<evidence type="ECO:0000313" key="17">
    <source>
        <dbReference type="Proteomes" id="UP001501459"/>
    </source>
</evidence>
<dbReference type="CDD" id="cd00775">
    <property type="entry name" value="LysRS_core"/>
    <property type="match status" value="1"/>
</dbReference>
<keyword evidence="7 13" id="KW-0547">Nucleotide-binding</keyword>
<protein>
    <recommendedName>
        <fullName evidence="13">Lysine--tRNA ligase</fullName>
        <ecNumber evidence="13">6.1.1.6</ecNumber>
    </recommendedName>
    <alternativeName>
        <fullName evidence="13">Lysyl-tRNA synthetase</fullName>
        <shortName evidence="13">LysRS</shortName>
    </alternativeName>
</protein>
<evidence type="ECO:0000256" key="11">
    <source>
        <dbReference type="ARBA" id="ARBA00023146"/>
    </source>
</evidence>
<keyword evidence="11 13" id="KW-0030">Aminoacyl-tRNA synthetase</keyword>
<dbReference type="EMBL" id="BAAADM010000039">
    <property type="protein sequence ID" value="GAA0439506.1"/>
    <property type="molecule type" value="Genomic_DNA"/>
</dbReference>
<keyword evidence="9 13" id="KW-0460">Magnesium</keyword>
<dbReference type="PRINTS" id="PR00982">
    <property type="entry name" value="TRNASYNTHLYS"/>
</dbReference>
<dbReference type="PANTHER" id="PTHR42918:SF15">
    <property type="entry name" value="LYSINE--TRNA LIGASE, CHLOROPLASTIC_MITOCHONDRIAL"/>
    <property type="match status" value="1"/>
</dbReference>
<evidence type="ECO:0000256" key="5">
    <source>
        <dbReference type="ARBA" id="ARBA00022598"/>
    </source>
</evidence>
<dbReference type="InterPro" id="IPR044136">
    <property type="entry name" value="Lys-tRNA-ligase_II_N"/>
</dbReference>
<keyword evidence="4 13" id="KW-0963">Cytoplasm</keyword>
<dbReference type="NCBIfam" id="NF001756">
    <property type="entry name" value="PRK00484.1"/>
    <property type="match status" value="1"/>
</dbReference>
<dbReference type="Pfam" id="PF01336">
    <property type="entry name" value="tRNA_anti-codon"/>
    <property type="match status" value="1"/>
</dbReference>
<feature type="domain" description="Aminoacyl-transfer RNA synthetases class-II family profile" evidence="15">
    <location>
        <begin position="174"/>
        <end position="488"/>
    </location>
</feature>
<dbReference type="InterPro" id="IPR002313">
    <property type="entry name" value="Lys-tRNA-ligase_II"/>
</dbReference>
<keyword evidence="10 13" id="KW-0648">Protein biosynthesis</keyword>
<evidence type="ECO:0000256" key="7">
    <source>
        <dbReference type="ARBA" id="ARBA00022741"/>
    </source>
</evidence>
<accession>A0ABP3J313</accession>
<dbReference type="InterPro" id="IPR018149">
    <property type="entry name" value="Lys-tRNA-synth_II_C"/>
</dbReference>
<evidence type="ECO:0000256" key="9">
    <source>
        <dbReference type="ARBA" id="ARBA00022842"/>
    </source>
</evidence>
<proteinExistence type="inferred from homology"/>
<dbReference type="EC" id="6.1.1.6" evidence="13"/>
<evidence type="ECO:0000256" key="3">
    <source>
        <dbReference type="ARBA" id="ARBA00011738"/>
    </source>
</evidence>
<dbReference type="Proteomes" id="UP001501459">
    <property type="component" value="Unassembled WGS sequence"/>
</dbReference>
<dbReference type="PIRSF" id="PIRSF039101">
    <property type="entry name" value="LysRS2"/>
    <property type="match status" value="1"/>
</dbReference>
<evidence type="ECO:0000256" key="4">
    <source>
        <dbReference type="ARBA" id="ARBA00022490"/>
    </source>
</evidence>
<evidence type="ECO:0000256" key="8">
    <source>
        <dbReference type="ARBA" id="ARBA00022840"/>
    </source>
</evidence>
<comment type="caution">
    <text evidence="16">The sequence shown here is derived from an EMBL/GenBank/DDBJ whole genome shotgun (WGS) entry which is preliminary data.</text>
</comment>
<dbReference type="InterPro" id="IPR006195">
    <property type="entry name" value="aa-tRNA-synth_II"/>
</dbReference>